<dbReference type="Gene3D" id="3.40.1190.20">
    <property type="match status" value="1"/>
</dbReference>
<dbReference type="GO" id="GO:0016301">
    <property type="term" value="F:kinase activity"/>
    <property type="evidence" value="ECO:0007669"/>
    <property type="project" value="UniProtKB-KW"/>
</dbReference>
<dbReference type="InterPro" id="IPR029056">
    <property type="entry name" value="Ribokinase-like"/>
</dbReference>
<proteinExistence type="inferred from homology"/>
<dbReference type="PANTHER" id="PTHR43085">
    <property type="entry name" value="HEXOKINASE FAMILY MEMBER"/>
    <property type="match status" value="1"/>
</dbReference>
<evidence type="ECO:0000256" key="5">
    <source>
        <dbReference type="ARBA" id="ARBA00022840"/>
    </source>
</evidence>
<dbReference type="Pfam" id="PF00294">
    <property type="entry name" value="PfkB"/>
    <property type="match status" value="1"/>
</dbReference>
<name>A0A381N0Z2_9ZZZZ</name>
<evidence type="ECO:0000259" key="6">
    <source>
        <dbReference type="Pfam" id="PF00294"/>
    </source>
</evidence>
<dbReference type="PANTHER" id="PTHR43085:SF1">
    <property type="entry name" value="PSEUDOURIDINE KINASE-RELATED"/>
    <property type="match status" value="1"/>
</dbReference>
<reference evidence="7" key="1">
    <citation type="submission" date="2018-05" db="EMBL/GenBank/DDBJ databases">
        <authorList>
            <person name="Lanie J.A."/>
            <person name="Ng W.-L."/>
            <person name="Kazmierczak K.M."/>
            <person name="Andrzejewski T.M."/>
            <person name="Davidsen T.M."/>
            <person name="Wayne K.J."/>
            <person name="Tettelin H."/>
            <person name="Glass J.I."/>
            <person name="Rusch D."/>
            <person name="Podicherti R."/>
            <person name="Tsui H.-C.T."/>
            <person name="Winkler M.E."/>
        </authorList>
    </citation>
    <scope>NUCLEOTIDE SEQUENCE</scope>
</reference>
<evidence type="ECO:0000256" key="3">
    <source>
        <dbReference type="ARBA" id="ARBA00022741"/>
    </source>
</evidence>
<organism evidence="7">
    <name type="scientific">marine metagenome</name>
    <dbReference type="NCBI Taxonomy" id="408172"/>
    <lineage>
        <taxon>unclassified sequences</taxon>
        <taxon>metagenomes</taxon>
        <taxon>ecological metagenomes</taxon>
    </lineage>
</organism>
<accession>A0A381N0Z2</accession>
<dbReference type="SUPFAM" id="SSF53613">
    <property type="entry name" value="Ribokinase-like"/>
    <property type="match status" value="1"/>
</dbReference>
<gene>
    <name evidence="7" type="ORF">METZ01_LOCUS558</name>
</gene>
<evidence type="ECO:0000256" key="1">
    <source>
        <dbReference type="ARBA" id="ARBA00010688"/>
    </source>
</evidence>
<keyword evidence="3" id="KW-0547">Nucleotide-binding</keyword>
<keyword evidence="2" id="KW-0808">Transferase</keyword>
<keyword evidence="5" id="KW-0067">ATP-binding</keyword>
<dbReference type="InterPro" id="IPR050306">
    <property type="entry name" value="PfkB_Carbo_kinase"/>
</dbReference>
<evidence type="ECO:0000256" key="4">
    <source>
        <dbReference type="ARBA" id="ARBA00022777"/>
    </source>
</evidence>
<evidence type="ECO:0000256" key="2">
    <source>
        <dbReference type="ARBA" id="ARBA00022679"/>
    </source>
</evidence>
<dbReference type="InterPro" id="IPR011611">
    <property type="entry name" value="PfkB_dom"/>
</dbReference>
<dbReference type="GO" id="GO:0005524">
    <property type="term" value="F:ATP binding"/>
    <property type="evidence" value="ECO:0007669"/>
    <property type="project" value="UniProtKB-KW"/>
</dbReference>
<evidence type="ECO:0000313" key="7">
    <source>
        <dbReference type="EMBL" id="SUZ47704.1"/>
    </source>
</evidence>
<keyword evidence="4" id="KW-0418">Kinase</keyword>
<feature type="domain" description="Carbohydrate kinase PfkB" evidence="6">
    <location>
        <begin position="188"/>
        <end position="264"/>
    </location>
</feature>
<dbReference type="AlphaFoldDB" id="A0A381N0Z2"/>
<comment type="similarity">
    <text evidence="1">Belongs to the carbohydrate kinase PfkB family.</text>
</comment>
<protein>
    <recommendedName>
        <fullName evidence="6">Carbohydrate kinase PfkB domain-containing protein</fullName>
    </recommendedName>
</protein>
<dbReference type="EMBL" id="UINC01000031">
    <property type="protein sequence ID" value="SUZ47704.1"/>
    <property type="molecule type" value="Genomic_DNA"/>
</dbReference>
<sequence>MPKHPKFLAIGHLSFDVNIVEGGSPGDHIPGGASAYAALVAQKHGISSGILTSVGDDYPIEEILSGIDVRRSKSEHTSSFANYYDGDNRNQVLIASGSKILKSDIPGDWKQPNILYVSPLLHELPTDSVNWFEPKLSCLVPSGWLRRWGPDGVITHAGHLLSSQREKWDVIVVSEAEIETLPVEQLFSLSEILCITRGEFGARIWKAGDWIDIPAVKSSPVDLTGAGDIWAAAFVIAISQGRNIEDAGMYASAASSVGIESIGLLGCPSRTEIENRLCDIYRPGP</sequence>